<sequence length="284" mass="32239">MQLNVRYLQLLHNGIRRHGSGTLDMMYWILNHGVANVDVQVVKIAEAGISAYSKMPSSLNASMTDSITRAIDRTPIEIWTLILLSAIHQSLLPSSDKSLLPNIHIFNNHLEHLGQDTEETSVNFRILERSLLLLEAEDSTKHLARVNYSAVKALTLTDYPENHTHISLFTDLRLLSTLYLDPDSIQSTFPTLLLTLTHLQVPRIYVEQDRDAEVNLAFPRLQTLNINLSAQVLYRGKRPMTARHVDMRGYILDFSNWSLPSLVNIGFYGADGREADVKELLERL</sequence>
<evidence type="ECO:0000313" key="2">
    <source>
        <dbReference type="Proteomes" id="UP000789525"/>
    </source>
</evidence>
<protein>
    <submittedName>
        <fullName evidence="1">12324_t:CDS:1</fullName>
    </submittedName>
</protein>
<comment type="caution">
    <text evidence="1">The sequence shown here is derived from an EMBL/GenBank/DDBJ whole genome shotgun (WGS) entry which is preliminary data.</text>
</comment>
<dbReference type="EMBL" id="CAJVPT010019718">
    <property type="protein sequence ID" value="CAG8643100.1"/>
    <property type="molecule type" value="Genomic_DNA"/>
</dbReference>
<dbReference type="Proteomes" id="UP000789525">
    <property type="component" value="Unassembled WGS sequence"/>
</dbReference>
<evidence type="ECO:0000313" key="1">
    <source>
        <dbReference type="EMBL" id="CAG8643100.1"/>
    </source>
</evidence>
<keyword evidence="2" id="KW-1185">Reference proteome</keyword>
<feature type="non-terminal residue" evidence="1">
    <location>
        <position position="284"/>
    </location>
</feature>
<accession>A0ACA9N9D0</accession>
<name>A0ACA9N9D0_9GLOM</name>
<organism evidence="1 2">
    <name type="scientific">Acaulospora colombiana</name>
    <dbReference type="NCBI Taxonomy" id="27376"/>
    <lineage>
        <taxon>Eukaryota</taxon>
        <taxon>Fungi</taxon>
        <taxon>Fungi incertae sedis</taxon>
        <taxon>Mucoromycota</taxon>
        <taxon>Glomeromycotina</taxon>
        <taxon>Glomeromycetes</taxon>
        <taxon>Diversisporales</taxon>
        <taxon>Acaulosporaceae</taxon>
        <taxon>Acaulospora</taxon>
    </lineage>
</organism>
<proteinExistence type="predicted"/>
<gene>
    <name evidence="1" type="ORF">ACOLOM_LOCUS8003</name>
</gene>
<reference evidence="1" key="1">
    <citation type="submission" date="2021-06" db="EMBL/GenBank/DDBJ databases">
        <authorList>
            <person name="Kallberg Y."/>
            <person name="Tangrot J."/>
            <person name="Rosling A."/>
        </authorList>
    </citation>
    <scope>NUCLEOTIDE SEQUENCE</scope>
    <source>
        <strain evidence="1">CL356</strain>
    </source>
</reference>